<dbReference type="EMBL" id="LQYN01000169">
    <property type="protein sequence ID" value="KYC84224.1"/>
    <property type="molecule type" value="Genomic_DNA"/>
</dbReference>
<reference evidence="1 2" key="1">
    <citation type="submission" date="2016-01" db="EMBL/GenBank/DDBJ databases">
        <title>Genome Sequences of Twelve Sporeforming Bacillus Species Isolated from Foods.</title>
        <authorList>
            <person name="Berendsen E.M."/>
            <person name="Wells-Bennik M.H."/>
            <person name="Krawcyk A.O."/>
            <person name="De Jong A."/>
            <person name="Holsappel S."/>
            <person name="Eijlander R.T."/>
            <person name="Kuipers O.P."/>
        </authorList>
    </citation>
    <scope>NUCLEOTIDE SEQUENCE [LARGE SCALE GENOMIC DNA]</scope>
    <source>
        <strain evidence="1 2">B4102</strain>
    </source>
</reference>
<evidence type="ECO:0000313" key="1">
    <source>
        <dbReference type="EMBL" id="KYC84224.1"/>
    </source>
</evidence>
<dbReference type="PATRIC" id="fig|46224.3.peg.2097"/>
<sequence length="130" mass="15214">MDFLQQIKKGVGNEEVAAFLVHGMKSFFPEKDFKKIVFKQVNNTLFQFQEVEVEGEEDDNEKYAYIYMRVKEKLILRGEVLLYDLSPYLGELSITVEHLIYIIFLDFIKNIQANGNTVTMQENVVSKLKH</sequence>
<accession>A0A150KKG3</accession>
<name>A0A150KKG3_9BACI</name>
<evidence type="ECO:0000313" key="2">
    <source>
        <dbReference type="Proteomes" id="UP000075666"/>
    </source>
</evidence>
<comment type="caution">
    <text evidence="1">The sequence shown here is derived from an EMBL/GenBank/DDBJ whole genome shotgun (WGS) entry which is preliminary data.</text>
</comment>
<dbReference type="OrthoDB" id="2866249at2"/>
<organism evidence="1 2">
    <name type="scientific">Heyndrickxia sporothermodurans</name>
    <dbReference type="NCBI Taxonomy" id="46224"/>
    <lineage>
        <taxon>Bacteria</taxon>
        <taxon>Bacillati</taxon>
        <taxon>Bacillota</taxon>
        <taxon>Bacilli</taxon>
        <taxon>Bacillales</taxon>
        <taxon>Bacillaceae</taxon>
        <taxon>Heyndrickxia</taxon>
    </lineage>
</organism>
<keyword evidence="2" id="KW-1185">Reference proteome</keyword>
<proteinExistence type="predicted"/>
<dbReference type="AlphaFoldDB" id="A0A150KKG3"/>
<dbReference type="RefSeq" id="WP_066235967.1">
    <property type="nucleotide sequence ID" value="NZ_JBCMXV010000054.1"/>
</dbReference>
<gene>
    <name evidence="1" type="ORF">B4102_0955</name>
</gene>
<dbReference type="Proteomes" id="UP000075666">
    <property type="component" value="Unassembled WGS sequence"/>
</dbReference>
<protein>
    <submittedName>
        <fullName evidence="1">Uncharacterized protein</fullName>
    </submittedName>
</protein>